<organism evidence="5">
    <name type="scientific">marine sediment metagenome</name>
    <dbReference type="NCBI Taxonomy" id="412755"/>
    <lineage>
        <taxon>unclassified sequences</taxon>
        <taxon>metagenomes</taxon>
        <taxon>ecological metagenomes</taxon>
    </lineage>
</organism>
<evidence type="ECO:0000313" key="5">
    <source>
        <dbReference type="EMBL" id="KKL85446.1"/>
    </source>
</evidence>
<dbReference type="SUPFAM" id="SSF51905">
    <property type="entry name" value="FAD/NAD(P)-binding domain"/>
    <property type="match status" value="1"/>
</dbReference>
<dbReference type="AlphaFoldDB" id="A0A0F9G4S1"/>
<reference evidence="5" key="1">
    <citation type="journal article" date="2015" name="Nature">
        <title>Complex archaea that bridge the gap between prokaryotes and eukaryotes.</title>
        <authorList>
            <person name="Spang A."/>
            <person name="Saw J.H."/>
            <person name="Jorgensen S.L."/>
            <person name="Zaremba-Niedzwiedzka K."/>
            <person name="Martijn J."/>
            <person name="Lind A.E."/>
            <person name="van Eijk R."/>
            <person name="Schleper C."/>
            <person name="Guy L."/>
            <person name="Ettema T.J."/>
        </authorList>
    </citation>
    <scope>NUCLEOTIDE SEQUENCE</scope>
</reference>
<sequence length="268" mass="29921">MGRSLDFDYIIIGSGFGGSVSAYRLTLKGYRVLVLEKGKRLTGHDFPRTNWDLRRWMWLPLLRFFGFFKLTFFRHLTVLSGVGVGGGSLVYANVLAVPGKEFFTQKSWSDLADWEEELRPFYEDALTMMGASPNPRMETGDRALRTLSAEIGKEEHFRPTRVSVFFGEPEVTVPDPYFNGKGPARTGCNFCGGCMVGCRYNAKNSLDKNYLYLAEQAGAKVRPESVAYDVLPLNNNNGNNGESGYEVRWKPSTRLLGSGGTYTSKGVI</sequence>
<evidence type="ECO:0000256" key="4">
    <source>
        <dbReference type="ARBA" id="ARBA00023002"/>
    </source>
</evidence>
<evidence type="ECO:0000256" key="2">
    <source>
        <dbReference type="ARBA" id="ARBA00022630"/>
    </source>
</evidence>
<gene>
    <name evidence="5" type="ORF">LCGC14_1954620</name>
</gene>
<dbReference type="PANTHER" id="PTHR47470:SF1">
    <property type="entry name" value="FAD-DEPENDENT OXIDOREDUCTASE 2 FAD BINDING DOMAIN-CONTAINING PROTEIN"/>
    <property type="match status" value="1"/>
</dbReference>
<dbReference type="Gene3D" id="3.50.50.60">
    <property type="entry name" value="FAD/NAD(P)-binding domain"/>
    <property type="match status" value="2"/>
</dbReference>
<dbReference type="PANTHER" id="PTHR47470">
    <property type="entry name" value="CHOLESTEROL OXIDASE"/>
    <property type="match status" value="1"/>
</dbReference>
<keyword evidence="2" id="KW-0285">Flavoprotein</keyword>
<dbReference type="EMBL" id="LAZR01021402">
    <property type="protein sequence ID" value="KKL85446.1"/>
    <property type="molecule type" value="Genomic_DNA"/>
</dbReference>
<dbReference type="InterPro" id="IPR036188">
    <property type="entry name" value="FAD/NAD-bd_sf"/>
</dbReference>
<dbReference type="Pfam" id="PF13450">
    <property type="entry name" value="NAD_binding_8"/>
    <property type="match status" value="1"/>
</dbReference>
<proteinExistence type="predicted"/>
<feature type="non-terminal residue" evidence="5">
    <location>
        <position position="268"/>
    </location>
</feature>
<dbReference type="InterPro" id="IPR052542">
    <property type="entry name" value="Cholesterol_Oxidase"/>
</dbReference>
<comment type="cofactor">
    <cofactor evidence="1">
        <name>FAD</name>
        <dbReference type="ChEBI" id="CHEBI:57692"/>
    </cofactor>
</comment>
<keyword evidence="4" id="KW-0560">Oxidoreductase</keyword>
<evidence type="ECO:0000256" key="1">
    <source>
        <dbReference type="ARBA" id="ARBA00001974"/>
    </source>
</evidence>
<evidence type="ECO:0008006" key="6">
    <source>
        <dbReference type="Google" id="ProtNLM"/>
    </source>
</evidence>
<protein>
    <recommendedName>
        <fullName evidence="6">GMC family oxidoreductase</fullName>
    </recommendedName>
</protein>
<comment type="caution">
    <text evidence="5">The sequence shown here is derived from an EMBL/GenBank/DDBJ whole genome shotgun (WGS) entry which is preliminary data.</text>
</comment>
<accession>A0A0F9G4S1</accession>
<keyword evidence="3" id="KW-0274">FAD</keyword>
<name>A0A0F9G4S1_9ZZZZ</name>
<dbReference type="GO" id="GO:0016491">
    <property type="term" value="F:oxidoreductase activity"/>
    <property type="evidence" value="ECO:0007669"/>
    <property type="project" value="UniProtKB-KW"/>
</dbReference>
<evidence type="ECO:0000256" key="3">
    <source>
        <dbReference type="ARBA" id="ARBA00022827"/>
    </source>
</evidence>